<sequence length="230" mass="25805">MVAQQDASEETQQKLLSSTDNQNQDSLIDADETIRRQKSNPAPGSIVRPASQSSGQLTVPVSSKTSKNEPPLSPYAADGAREEANCSSLLTDSEESCSKHLRQMDYLPESERGVEWSSLVDAATRAIENMTQKALSLDYTSETNAYRLKYEAAQKRVAMLEGKVDRLQLELARERESKRLLELDLLTERNANKKLEEECVNANIELKKFAEWFVNAIENTNKPHQQSSEI</sequence>
<keyword evidence="1" id="KW-0175">Coiled coil</keyword>
<accession>A0A915JMK4</accession>
<evidence type="ECO:0000313" key="3">
    <source>
        <dbReference type="Proteomes" id="UP000887565"/>
    </source>
</evidence>
<evidence type="ECO:0000313" key="4">
    <source>
        <dbReference type="WBParaSite" id="nRc.2.0.1.t27439-RA"/>
    </source>
</evidence>
<feature type="coiled-coil region" evidence="1">
    <location>
        <begin position="150"/>
        <end position="205"/>
    </location>
</feature>
<name>A0A915JMK4_ROMCU</name>
<proteinExistence type="predicted"/>
<feature type="region of interest" description="Disordered" evidence="2">
    <location>
        <begin position="1"/>
        <end position="91"/>
    </location>
</feature>
<evidence type="ECO:0000256" key="2">
    <source>
        <dbReference type="SAM" id="MobiDB-lite"/>
    </source>
</evidence>
<dbReference type="AlphaFoldDB" id="A0A915JMK4"/>
<dbReference type="WBParaSite" id="nRc.2.0.1.t27439-RA">
    <property type="protein sequence ID" value="nRc.2.0.1.t27439-RA"/>
    <property type="gene ID" value="nRc.2.0.1.g27439"/>
</dbReference>
<reference evidence="4" key="1">
    <citation type="submission" date="2022-11" db="UniProtKB">
        <authorList>
            <consortium name="WormBaseParasite"/>
        </authorList>
    </citation>
    <scope>IDENTIFICATION</scope>
</reference>
<dbReference type="Proteomes" id="UP000887565">
    <property type="component" value="Unplaced"/>
</dbReference>
<keyword evidence="3" id="KW-1185">Reference proteome</keyword>
<feature type="compositionally biased region" description="Polar residues" evidence="2">
    <location>
        <begin position="50"/>
        <end position="65"/>
    </location>
</feature>
<evidence type="ECO:0000256" key="1">
    <source>
        <dbReference type="SAM" id="Coils"/>
    </source>
</evidence>
<organism evidence="3 4">
    <name type="scientific">Romanomermis culicivorax</name>
    <name type="common">Nematode worm</name>
    <dbReference type="NCBI Taxonomy" id="13658"/>
    <lineage>
        <taxon>Eukaryota</taxon>
        <taxon>Metazoa</taxon>
        <taxon>Ecdysozoa</taxon>
        <taxon>Nematoda</taxon>
        <taxon>Enoplea</taxon>
        <taxon>Dorylaimia</taxon>
        <taxon>Mermithida</taxon>
        <taxon>Mermithoidea</taxon>
        <taxon>Mermithidae</taxon>
        <taxon>Romanomermis</taxon>
    </lineage>
</organism>
<protein>
    <submittedName>
        <fullName evidence="4">Signal-induced proliferation-associated 1-like protein C-terminal domain-containing protein</fullName>
    </submittedName>
</protein>
<feature type="compositionally biased region" description="Polar residues" evidence="2">
    <location>
        <begin position="13"/>
        <end position="26"/>
    </location>
</feature>